<keyword evidence="2" id="KW-0732">Signal</keyword>
<evidence type="ECO:0000256" key="1">
    <source>
        <dbReference type="SAM" id="MobiDB-lite"/>
    </source>
</evidence>
<comment type="caution">
    <text evidence="3">The sequence shown here is derived from an EMBL/GenBank/DDBJ whole genome shotgun (WGS) entry which is preliminary data.</text>
</comment>
<dbReference type="Proteomes" id="UP000214646">
    <property type="component" value="Unassembled WGS sequence"/>
</dbReference>
<feature type="signal peptide" evidence="2">
    <location>
        <begin position="1"/>
        <end position="26"/>
    </location>
</feature>
<dbReference type="PROSITE" id="PS51257">
    <property type="entry name" value="PROKAR_LIPOPROTEIN"/>
    <property type="match status" value="1"/>
</dbReference>
<evidence type="ECO:0000313" key="4">
    <source>
        <dbReference type="Proteomes" id="UP000214646"/>
    </source>
</evidence>
<feature type="compositionally biased region" description="Basic and acidic residues" evidence="1">
    <location>
        <begin position="113"/>
        <end position="123"/>
    </location>
</feature>
<gene>
    <name evidence="3" type="ORF">FRUB_07143</name>
</gene>
<name>A0A225DAM8_9BACT</name>
<sequence>MTARCPPRRSTFARRLRLAVWAGACAAVVAGGCKSGDKSKDDGSTPKRGDPLFGSRIPPQDLPVPGKDGYGSKQKRDPLLGTPTADDKRNDRAGDTPDATPAGGSASLPPRTSTREVPFRPDRTVTPAALAMGPISTDDSTMSIGDRRPLASTASVPRGAVPLRRTDPPATTPAPSSETAGGMTLNQIAAELRRYGATIESPAREGSQYVVRADVPINPDQSPGLVRRYEGVGASVVAATKQLLDQVRSDKAK</sequence>
<protein>
    <submittedName>
        <fullName evidence="3">Uncharacterized protein</fullName>
    </submittedName>
</protein>
<feature type="compositionally biased region" description="Basic and acidic residues" evidence="1">
    <location>
        <begin position="85"/>
        <end position="95"/>
    </location>
</feature>
<keyword evidence="4" id="KW-1185">Reference proteome</keyword>
<organism evidence="3 4">
    <name type="scientific">Fimbriiglobus ruber</name>
    <dbReference type="NCBI Taxonomy" id="1908690"/>
    <lineage>
        <taxon>Bacteria</taxon>
        <taxon>Pseudomonadati</taxon>
        <taxon>Planctomycetota</taxon>
        <taxon>Planctomycetia</taxon>
        <taxon>Gemmatales</taxon>
        <taxon>Gemmataceae</taxon>
        <taxon>Fimbriiglobus</taxon>
    </lineage>
</organism>
<dbReference type="AlphaFoldDB" id="A0A225DAM8"/>
<reference evidence="4" key="1">
    <citation type="submission" date="2017-06" db="EMBL/GenBank/DDBJ databases">
        <title>Genome analysis of Fimbriiglobus ruber SP5, the first member of the order Planctomycetales with confirmed chitinolytic capability.</title>
        <authorList>
            <person name="Ravin N.V."/>
            <person name="Rakitin A.L."/>
            <person name="Ivanova A.A."/>
            <person name="Beletsky A.V."/>
            <person name="Kulichevskaya I.S."/>
            <person name="Mardanov A.V."/>
            <person name="Dedysh S.N."/>
        </authorList>
    </citation>
    <scope>NUCLEOTIDE SEQUENCE [LARGE SCALE GENOMIC DNA]</scope>
    <source>
        <strain evidence="4">SP5</strain>
    </source>
</reference>
<evidence type="ECO:0000256" key="2">
    <source>
        <dbReference type="SAM" id="SignalP"/>
    </source>
</evidence>
<feature type="region of interest" description="Disordered" evidence="1">
    <location>
        <begin position="31"/>
        <end position="184"/>
    </location>
</feature>
<feature type="chain" id="PRO_5013211519" evidence="2">
    <location>
        <begin position="27"/>
        <end position="253"/>
    </location>
</feature>
<proteinExistence type="predicted"/>
<accession>A0A225DAM8</accession>
<dbReference type="EMBL" id="NIDE01000014">
    <property type="protein sequence ID" value="OWK38023.1"/>
    <property type="molecule type" value="Genomic_DNA"/>
</dbReference>
<evidence type="ECO:0000313" key="3">
    <source>
        <dbReference type="EMBL" id="OWK38023.1"/>
    </source>
</evidence>
<dbReference type="RefSeq" id="WP_088257834.1">
    <property type="nucleotide sequence ID" value="NZ_NIDE01000014.1"/>
</dbReference>
<feature type="compositionally biased region" description="Basic and acidic residues" evidence="1">
    <location>
        <begin position="35"/>
        <end position="50"/>
    </location>
</feature>